<dbReference type="AlphaFoldDB" id="A0A8J6H9N2"/>
<dbReference type="PANTHER" id="PTHR12675">
    <property type="entry name" value="MUSCLEBLIND-LIKE PROTEIN"/>
    <property type="match status" value="1"/>
</dbReference>
<evidence type="ECO:0000256" key="4">
    <source>
        <dbReference type="ARBA" id="ARBA00022833"/>
    </source>
</evidence>
<dbReference type="EMBL" id="JABDTM020027918">
    <property type="protein sequence ID" value="KAH0809778.1"/>
    <property type="molecule type" value="Genomic_DNA"/>
</dbReference>
<evidence type="ECO:0000259" key="6">
    <source>
        <dbReference type="PROSITE" id="PS50103"/>
    </source>
</evidence>
<sequence length="486" mass="55088">MMYSSNPSRNRLVLHCGVVKVKRRAISARWRGKGGDFDESLTKRIWLRYADLLMGRRVDERRQPSSDLRAMAMVNMNNLLNGKDSRWLQLEVCREFQRNKCSRPDTECKFAHPPANVEVQNGRVTACYDSIKRGGVNLHSEKLSRCQELIGKYISATNRTTELIIHSKVNLLDWHGGGGERYGLSAMAMSAITSIRGCAASSNLGRNHLGCPLDRGNARTKKPVQEGQPVEALHCCNSFMDFQCWLKKEQSSTIATAEPKRRDVRTKQLTIREVYFLGDAPVPPSEKCDAEEMSAVDSASALLKFVEETSTESFPVTSVLFAFSNLVWLCYEPTGLLPSNFEFPWSFQLLTVQRLFSIGASVRLLCSNLNYENLFSIEARGEWMKLGCIIIAQEQKNTNILVVGPRSFTRAEDLPEKTEALEALSVKTDFGDNIHGIHTYLIKLFRFNKQKLEAKRDLVIDATDVSYRWHFEKTATMDGFPDHRIN</sequence>
<evidence type="ECO:0000313" key="7">
    <source>
        <dbReference type="EMBL" id="KAH0809778.1"/>
    </source>
</evidence>
<dbReference type="Gene3D" id="3.30.1370.210">
    <property type="match status" value="1"/>
</dbReference>
<name>A0A8J6H9N2_TENMO</name>
<evidence type="ECO:0000256" key="2">
    <source>
        <dbReference type="ARBA" id="ARBA00022737"/>
    </source>
</evidence>
<protein>
    <recommendedName>
        <fullName evidence="6">C3H1-type domain-containing protein</fullName>
    </recommendedName>
</protein>
<proteinExistence type="predicted"/>
<organism evidence="7 8">
    <name type="scientific">Tenebrio molitor</name>
    <name type="common">Yellow mealworm beetle</name>
    <dbReference type="NCBI Taxonomy" id="7067"/>
    <lineage>
        <taxon>Eukaryota</taxon>
        <taxon>Metazoa</taxon>
        <taxon>Ecdysozoa</taxon>
        <taxon>Arthropoda</taxon>
        <taxon>Hexapoda</taxon>
        <taxon>Insecta</taxon>
        <taxon>Pterygota</taxon>
        <taxon>Neoptera</taxon>
        <taxon>Endopterygota</taxon>
        <taxon>Coleoptera</taxon>
        <taxon>Polyphaga</taxon>
        <taxon>Cucujiformia</taxon>
        <taxon>Tenebrionidae</taxon>
        <taxon>Tenebrio</taxon>
    </lineage>
</organism>
<reference evidence="7" key="1">
    <citation type="journal article" date="2020" name="J Insects Food Feed">
        <title>The yellow mealworm (Tenebrio molitor) genome: a resource for the emerging insects as food and feed industry.</title>
        <authorList>
            <person name="Eriksson T."/>
            <person name="Andere A."/>
            <person name="Kelstrup H."/>
            <person name="Emery V."/>
            <person name="Picard C."/>
        </authorList>
    </citation>
    <scope>NUCLEOTIDE SEQUENCE</scope>
    <source>
        <strain evidence="7">Stoneville</strain>
        <tissue evidence="7">Whole head</tissue>
    </source>
</reference>
<evidence type="ECO:0000256" key="5">
    <source>
        <dbReference type="PROSITE-ProRule" id="PRU00723"/>
    </source>
</evidence>
<dbReference type="GO" id="GO:0008270">
    <property type="term" value="F:zinc ion binding"/>
    <property type="evidence" value="ECO:0007669"/>
    <property type="project" value="UniProtKB-KW"/>
</dbReference>
<feature type="domain" description="C3H1-type" evidence="6">
    <location>
        <begin position="87"/>
        <end position="115"/>
    </location>
</feature>
<accession>A0A8J6H9N2</accession>
<evidence type="ECO:0000256" key="3">
    <source>
        <dbReference type="ARBA" id="ARBA00022771"/>
    </source>
</evidence>
<reference evidence="7" key="2">
    <citation type="submission" date="2021-08" db="EMBL/GenBank/DDBJ databases">
        <authorList>
            <person name="Eriksson T."/>
        </authorList>
    </citation>
    <scope>NUCLEOTIDE SEQUENCE</scope>
    <source>
        <strain evidence="7">Stoneville</strain>
        <tissue evidence="7">Whole head</tissue>
    </source>
</reference>
<dbReference type="InterPro" id="IPR000571">
    <property type="entry name" value="Znf_CCCH"/>
</dbReference>
<dbReference type="GO" id="GO:0005654">
    <property type="term" value="C:nucleoplasm"/>
    <property type="evidence" value="ECO:0007669"/>
    <property type="project" value="TreeGrafter"/>
</dbReference>
<dbReference type="PROSITE" id="PS50103">
    <property type="entry name" value="ZF_C3H1"/>
    <property type="match status" value="1"/>
</dbReference>
<dbReference type="Proteomes" id="UP000719412">
    <property type="component" value="Unassembled WGS sequence"/>
</dbReference>
<dbReference type="PANTHER" id="PTHR12675:SF12">
    <property type="entry name" value="PROTEIN MUSCLEBLIND"/>
    <property type="match status" value="1"/>
</dbReference>
<keyword evidence="3 5" id="KW-0863">Zinc-finger</keyword>
<keyword evidence="1 5" id="KW-0479">Metal-binding</keyword>
<keyword evidence="4 5" id="KW-0862">Zinc</keyword>
<evidence type="ECO:0000313" key="8">
    <source>
        <dbReference type="Proteomes" id="UP000719412"/>
    </source>
</evidence>
<gene>
    <name evidence="7" type="ORF">GEV33_013013</name>
</gene>
<dbReference type="GO" id="GO:0003723">
    <property type="term" value="F:RNA binding"/>
    <property type="evidence" value="ECO:0007669"/>
    <property type="project" value="TreeGrafter"/>
</dbReference>
<feature type="zinc finger region" description="C3H1-type" evidence="5">
    <location>
        <begin position="87"/>
        <end position="115"/>
    </location>
</feature>
<dbReference type="GO" id="GO:0005737">
    <property type="term" value="C:cytoplasm"/>
    <property type="evidence" value="ECO:0007669"/>
    <property type="project" value="TreeGrafter"/>
</dbReference>
<evidence type="ECO:0000256" key="1">
    <source>
        <dbReference type="ARBA" id="ARBA00022723"/>
    </source>
</evidence>
<keyword evidence="2" id="KW-0677">Repeat</keyword>
<keyword evidence="8" id="KW-1185">Reference proteome</keyword>
<comment type="caution">
    <text evidence="7">The sequence shown here is derived from an EMBL/GenBank/DDBJ whole genome shotgun (WGS) entry which is preliminary data.</text>
</comment>
<dbReference type="GO" id="GO:0043484">
    <property type="term" value="P:regulation of RNA splicing"/>
    <property type="evidence" value="ECO:0007669"/>
    <property type="project" value="TreeGrafter"/>
</dbReference>